<reference evidence="2" key="1">
    <citation type="submission" date="2020-03" db="EMBL/GenBank/DDBJ databases">
        <title>The deep terrestrial virosphere.</title>
        <authorList>
            <person name="Holmfeldt K."/>
            <person name="Nilsson E."/>
            <person name="Simone D."/>
            <person name="Lopez-Fernandez M."/>
            <person name="Wu X."/>
            <person name="de Brujin I."/>
            <person name="Lundin D."/>
            <person name="Andersson A."/>
            <person name="Bertilsson S."/>
            <person name="Dopson M."/>
        </authorList>
    </citation>
    <scope>NUCLEOTIDE SEQUENCE</scope>
    <source>
        <strain evidence="1">MM415A08438</strain>
        <strain evidence="2">MM415B06235</strain>
    </source>
</reference>
<proteinExistence type="predicted"/>
<dbReference type="EMBL" id="MT143495">
    <property type="protein sequence ID" value="QJA97461.1"/>
    <property type="molecule type" value="Genomic_DNA"/>
</dbReference>
<organism evidence="2">
    <name type="scientific">viral metagenome</name>
    <dbReference type="NCBI Taxonomy" id="1070528"/>
    <lineage>
        <taxon>unclassified sequences</taxon>
        <taxon>metagenomes</taxon>
        <taxon>organismal metagenomes</taxon>
    </lineage>
</organism>
<dbReference type="AlphaFoldDB" id="A0A6M3LX03"/>
<gene>
    <name evidence="1" type="ORF">MM415A08438_0002</name>
    <name evidence="2" type="ORF">MM415B06235_0012</name>
</gene>
<evidence type="ECO:0000313" key="1">
    <source>
        <dbReference type="EMBL" id="QJA68117.1"/>
    </source>
</evidence>
<protein>
    <submittedName>
        <fullName evidence="2">Uncharacterized protein</fullName>
    </submittedName>
</protein>
<dbReference type="EMBL" id="MT141588">
    <property type="protein sequence ID" value="QJA68117.1"/>
    <property type="molecule type" value="Genomic_DNA"/>
</dbReference>
<evidence type="ECO:0000313" key="2">
    <source>
        <dbReference type="EMBL" id="QJA97461.1"/>
    </source>
</evidence>
<name>A0A6M3LX03_9ZZZZ</name>
<sequence>MERLHPDSFSWSRWRRGTLIWEHLKIPCRHYFIVREAKILRKYVVGWLEGDRLVCRPKKDKIAVMFLINNTFCWTHLRKEEFYAVFK</sequence>
<accession>A0A6M3LX03</accession>